<protein>
    <submittedName>
        <fullName evidence="2">Uncharacterized protein</fullName>
    </submittedName>
</protein>
<keyword evidence="1" id="KW-0812">Transmembrane</keyword>
<keyword evidence="3" id="KW-1185">Reference proteome</keyword>
<dbReference type="AlphaFoldDB" id="A0A5B0DSZ6"/>
<keyword evidence="1" id="KW-0472">Membrane</keyword>
<evidence type="ECO:0000313" key="2">
    <source>
        <dbReference type="EMBL" id="KAA0968881.1"/>
    </source>
</evidence>
<accession>A0A5B0DSZ6</accession>
<dbReference type="EMBL" id="VTWH01000004">
    <property type="protein sequence ID" value="KAA0968881.1"/>
    <property type="molecule type" value="Genomic_DNA"/>
</dbReference>
<evidence type="ECO:0000313" key="3">
    <source>
        <dbReference type="Proteomes" id="UP000324738"/>
    </source>
</evidence>
<comment type="caution">
    <text evidence="2">The sequence shown here is derived from an EMBL/GenBank/DDBJ whole genome shotgun (WGS) entry which is preliminary data.</text>
</comment>
<feature type="transmembrane region" description="Helical" evidence="1">
    <location>
        <begin position="97"/>
        <end position="118"/>
    </location>
</feature>
<dbReference type="Proteomes" id="UP000324738">
    <property type="component" value="Unassembled WGS sequence"/>
</dbReference>
<reference evidence="2 3" key="1">
    <citation type="submission" date="2019-08" db="EMBL/GenBank/DDBJ databases">
        <title>Aureimonas fodiniaquatilis sp. nov., isolated from a coal mine wastewater.</title>
        <authorList>
            <person name="Kim W."/>
        </authorList>
    </citation>
    <scope>NUCLEOTIDE SEQUENCE [LARGE SCALE GENOMIC DNA]</scope>
    <source>
        <strain evidence="2 3">CAU 1482</strain>
    </source>
</reference>
<dbReference type="RefSeq" id="WP_149301155.1">
    <property type="nucleotide sequence ID" value="NZ_VTWH01000004.1"/>
</dbReference>
<sequence length="151" mass="16794">MTETPSGMAHTINDPTGWRVWRIISIVLIAIPAILALMWGVAFAIVRVFIPGCQIGPSNGTCVTGGIDLEAPLAILSMPAMIFAFIAPYWAMLILGWILYGLLPAIVWWLWGRGFTLHPAFMLQGQSMRVPRRILAATMILLYGWWWVATL</sequence>
<keyword evidence="1" id="KW-1133">Transmembrane helix</keyword>
<proteinExistence type="predicted"/>
<name>A0A5B0DSZ6_9HYPH</name>
<evidence type="ECO:0000256" key="1">
    <source>
        <dbReference type="SAM" id="Phobius"/>
    </source>
</evidence>
<feature type="transmembrane region" description="Helical" evidence="1">
    <location>
        <begin position="130"/>
        <end position="148"/>
    </location>
</feature>
<gene>
    <name evidence="2" type="ORF">FPY71_15045</name>
</gene>
<feature type="transmembrane region" description="Helical" evidence="1">
    <location>
        <begin position="20"/>
        <end position="50"/>
    </location>
</feature>
<organism evidence="2 3">
    <name type="scientific">Aureimonas fodinaquatilis</name>
    <dbReference type="NCBI Taxonomy" id="2565783"/>
    <lineage>
        <taxon>Bacteria</taxon>
        <taxon>Pseudomonadati</taxon>
        <taxon>Pseudomonadota</taxon>
        <taxon>Alphaproteobacteria</taxon>
        <taxon>Hyphomicrobiales</taxon>
        <taxon>Aurantimonadaceae</taxon>
        <taxon>Aureimonas</taxon>
    </lineage>
</organism>